<name>A4X2C1_SALTO</name>
<dbReference type="HOGENOM" id="CLU_1668161_0_0_11"/>
<dbReference type="Proteomes" id="UP000000235">
    <property type="component" value="Chromosome"/>
</dbReference>
<dbReference type="STRING" id="369723.Strop_0538"/>
<dbReference type="AlphaFoldDB" id="A4X2C1"/>
<reference evidence="2" key="1">
    <citation type="journal article" date="2007" name="Proc. Natl. Acad. Sci. U.S.A.">
        <title>Genome sequencing reveals complex secondary metabolome in the marine actinomycete Salinispora tropica.</title>
        <authorList>
            <person name="Udwary D.W."/>
            <person name="Zeigler L."/>
            <person name="Asolkar R.N."/>
            <person name="Singan V."/>
            <person name="Lapidus A."/>
            <person name="Fenical W."/>
            <person name="Jensen P.R."/>
            <person name="Moore B.S."/>
        </authorList>
    </citation>
    <scope>NUCLEOTIDE SEQUENCE [LARGE SCALE GENOMIC DNA]</scope>
    <source>
        <strain evidence="2">ATCC BAA-916 / DSM 44818 / CNB-440</strain>
    </source>
</reference>
<gene>
    <name evidence="1" type="ordered locus">Strop_0538</name>
</gene>
<protein>
    <submittedName>
        <fullName evidence="1">Uncharacterized protein</fullName>
    </submittedName>
</protein>
<accession>A4X2C1</accession>
<dbReference type="KEGG" id="stp:Strop_0538"/>
<evidence type="ECO:0000313" key="1">
    <source>
        <dbReference type="EMBL" id="ABP53021.1"/>
    </source>
</evidence>
<proteinExistence type="predicted"/>
<keyword evidence="2" id="KW-1185">Reference proteome</keyword>
<dbReference type="EMBL" id="CP000667">
    <property type="protein sequence ID" value="ABP53021.1"/>
    <property type="molecule type" value="Genomic_DNA"/>
</dbReference>
<organism evidence="1 2">
    <name type="scientific">Salinispora tropica (strain ATCC BAA-916 / DSM 44818 / JCM 13857 / NBRC 105044 / CNB-440)</name>
    <dbReference type="NCBI Taxonomy" id="369723"/>
    <lineage>
        <taxon>Bacteria</taxon>
        <taxon>Bacillati</taxon>
        <taxon>Actinomycetota</taxon>
        <taxon>Actinomycetes</taxon>
        <taxon>Micromonosporales</taxon>
        <taxon>Micromonosporaceae</taxon>
        <taxon>Salinispora</taxon>
    </lineage>
</organism>
<evidence type="ECO:0000313" key="2">
    <source>
        <dbReference type="Proteomes" id="UP000000235"/>
    </source>
</evidence>
<sequence length="158" mass="17171">MAQVFRRVAGRKIEGAIADLDGVQLYLSGETFAIYGRAQANLQAARDAGAVSPDRGVGGGAEVTWGQERDREYGHLDWYVGLDDRNSDFGALSIEFGRADHLIDDSGRTFGGHEGLYILTRAANLGIKRGRRVKTRLRRIRVRKGRVMGVPNGGGPSS</sequence>
<dbReference type="RefSeq" id="WP_011904455.1">
    <property type="nucleotide sequence ID" value="NC_009380.1"/>
</dbReference>